<dbReference type="Gramene" id="KFK24327">
    <property type="protein sequence ID" value="KFK24327"/>
    <property type="gene ID" value="AALP_AAs73273U000100"/>
</dbReference>
<dbReference type="GO" id="GO:0009725">
    <property type="term" value="P:response to hormone"/>
    <property type="evidence" value="ECO:0007669"/>
    <property type="project" value="InterPro"/>
</dbReference>
<evidence type="ECO:0000313" key="2">
    <source>
        <dbReference type="Proteomes" id="UP000029120"/>
    </source>
</evidence>
<evidence type="ECO:0000313" key="1">
    <source>
        <dbReference type="EMBL" id="KFK24327.1"/>
    </source>
</evidence>
<dbReference type="GO" id="GO:0009409">
    <property type="term" value="P:response to cold"/>
    <property type="evidence" value="ECO:0007669"/>
    <property type="project" value="UniProtKB-ARBA"/>
</dbReference>
<name>A0A087G375_ARAAL</name>
<dbReference type="PANTHER" id="PTHR31384">
    <property type="entry name" value="AUXIN RESPONSE FACTOR 4-RELATED"/>
    <property type="match status" value="1"/>
</dbReference>
<dbReference type="AlphaFoldDB" id="A0A087G375"/>
<dbReference type="Pfam" id="PF02996">
    <property type="entry name" value="Prefoldin"/>
    <property type="match status" value="1"/>
</dbReference>
<reference evidence="2" key="1">
    <citation type="journal article" date="2015" name="Nat. Plants">
        <title>Genome expansion of Arabis alpina linked with retrotransposition and reduced symmetric DNA methylation.</title>
        <authorList>
            <person name="Willing E.M."/>
            <person name="Rawat V."/>
            <person name="Mandakova T."/>
            <person name="Maumus F."/>
            <person name="James G.V."/>
            <person name="Nordstroem K.J."/>
            <person name="Becker C."/>
            <person name="Warthmann N."/>
            <person name="Chica C."/>
            <person name="Szarzynska B."/>
            <person name="Zytnicki M."/>
            <person name="Albani M.C."/>
            <person name="Kiefer C."/>
            <person name="Bergonzi S."/>
            <person name="Castaings L."/>
            <person name="Mateos J.L."/>
            <person name="Berns M.C."/>
            <person name="Bujdoso N."/>
            <person name="Piofczyk T."/>
            <person name="de Lorenzo L."/>
            <person name="Barrero-Sicilia C."/>
            <person name="Mateos I."/>
            <person name="Piednoel M."/>
            <person name="Hagmann J."/>
            <person name="Chen-Min-Tao R."/>
            <person name="Iglesias-Fernandez R."/>
            <person name="Schuster S.C."/>
            <person name="Alonso-Blanco C."/>
            <person name="Roudier F."/>
            <person name="Carbonero P."/>
            <person name="Paz-Ares J."/>
            <person name="Davis S.J."/>
            <person name="Pecinka A."/>
            <person name="Quesneville H."/>
            <person name="Colot V."/>
            <person name="Lysak M.A."/>
            <person name="Weigel D."/>
            <person name="Coupland G."/>
            <person name="Schneeberger K."/>
        </authorList>
    </citation>
    <scope>NUCLEOTIDE SEQUENCE [LARGE SCALE GENOMIC DNA]</scope>
    <source>
        <strain evidence="2">cv. Pajares</strain>
    </source>
</reference>
<dbReference type="InterPro" id="IPR009053">
    <property type="entry name" value="Prefoldin"/>
</dbReference>
<dbReference type="EMBL" id="KL969950">
    <property type="protein sequence ID" value="KFK24327.1"/>
    <property type="molecule type" value="Genomic_DNA"/>
</dbReference>
<dbReference type="Gene3D" id="1.10.287.370">
    <property type="match status" value="1"/>
</dbReference>
<dbReference type="GO" id="GO:0006355">
    <property type="term" value="P:regulation of DNA-templated transcription"/>
    <property type="evidence" value="ECO:0007669"/>
    <property type="project" value="InterPro"/>
</dbReference>
<feature type="non-terminal residue" evidence="1">
    <location>
        <position position="1"/>
    </location>
</feature>
<protein>
    <recommendedName>
        <fullName evidence="3">Auxin response factor domain-containing protein</fullName>
    </recommendedName>
</protein>
<dbReference type="SUPFAM" id="SSF46579">
    <property type="entry name" value="Prefoldin"/>
    <property type="match status" value="1"/>
</dbReference>
<dbReference type="InterPro" id="IPR044835">
    <property type="entry name" value="ARF_plant"/>
</dbReference>
<dbReference type="GO" id="GO:0006457">
    <property type="term" value="P:protein folding"/>
    <property type="evidence" value="ECO:0007669"/>
    <property type="project" value="UniProtKB-ARBA"/>
</dbReference>
<keyword evidence="2" id="KW-1185">Reference proteome</keyword>
<gene>
    <name evidence="1" type="ORF">AALP_AAs73273U000100</name>
</gene>
<proteinExistence type="predicted"/>
<feature type="non-terminal residue" evidence="1">
    <location>
        <position position="154"/>
    </location>
</feature>
<accession>A0A087G375</accession>
<evidence type="ECO:0008006" key="3">
    <source>
        <dbReference type="Google" id="ProtNLM"/>
    </source>
</evidence>
<dbReference type="Proteomes" id="UP000029120">
    <property type="component" value="Unassembled WGS sequence"/>
</dbReference>
<dbReference type="OrthoDB" id="2016915at2759"/>
<dbReference type="InterPro" id="IPR004127">
    <property type="entry name" value="Prefoldin_subunit_alpha"/>
</dbReference>
<dbReference type="eggNOG" id="ENOG502QRXI">
    <property type="taxonomic scope" value="Eukaryota"/>
</dbReference>
<organism evidence="1 2">
    <name type="scientific">Arabis alpina</name>
    <name type="common">Alpine rock-cress</name>
    <dbReference type="NCBI Taxonomy" id="50452"/>
    <lineage>
        <taxon>Eukaryota</taxon>
        <taxon>Viridiplantae</taxon>
        <taxon>Streptophyta</taxon>
        <taxon>Embryophyta</taxon>
        <taxon>Tracheophyta</taxon>
        <taxon>Spermatophyta</taxon>
        <taxon>Magnoliopsida</taxon>
        <taxon>eudicotyledons</taxon>
        <taxon>Gunneridae</taxon>
        <taxon>Pentapetalae</taxon>
        <taxon>rosids</taxon>
        <taxon>malvids</taxon>
        <taxon>Brassicales</taxon>
        <taxon>Brassicaceae</taxon>
        <taxon>Arabideae</taxon>
        <taxon>Arabis</taxon>
    </lineage>
</organism>
<dbReference type="GO" id="GO:0003677">
    <property type="term" value="F:DNA binding"/>
    <property type="evidence" value="ECO:0007669"/>
    <property type="project" value="InterPro"/>
</dbReference>
<dbReference type="PANTHER" id="PTHR31384:SF79">
    <property type="entry name" value="AUXIN RESPONSE FACTOR 2"/>
    <property type="match status" value="1"/>
</dbReference>
<sequence>HSTRSAPLERAVDPEAALYRELWHACAGPLVTVPRQDDRVFYFPQGHIEQVEASTNQAAEQEMPLYNLPSKLLCRVINVDLKAEADTDEVYAQITLLPESNCLEVVATLQARKGTGEALLADCEVSEGIYSRACIEDTDLVCLWLGANVMLEYS</sequence>